<evidence type="ECO:0000313" key="2">
    <source>
        <dbReference type="EMBL" id="MDR7300034.1"/>
    </source>
</evidence>
<organism evidence="2 3">
    <name type="scientific">Haloactinomyces albus</name>
    <dbReference type="NCBI Taxonomy" id="1352928"/>
    <lineage>
        <taxon>Bacteria</taxon>
        <taxon>Bacillati</taxon>
        <taxon>Actinomycetota</taxon>
        <taxon>Actinomycetes</taxon>
        <taxon>Actinopolysporales</taxon>
        <taxon>Actinopolysporaceae</taxon>
        <taxon>Haloactinomyces</taxon>
    </lineage>
</organism>
<proteinExistence type="predicted"/>
<keyword evidence="3" id="KW-1185">Reference proteome</keyword>
<evidence type="ECO:0000256" key="1">
    <source>
        <dbReference type="SAM" id="MobiDB-lite"/>
    </source>
</evidence>
<accession>A0AAE3ZAQ3</accession>
<gene>
    <name evidence="2" type="ORF">JOF55_000215</name>
</gene>
<dbReference type="EMBL" id="JAVDXW010000001">
    <property type="protein sequence ID" value="MDR7300034.1"/>
    <property type="molecule type" value="Genomic_DNA"/>
</dbReference>
<protein>
    <submittedName>
        <fullName evidence="2">Conjugal transfer/entry exclusion protein</fullName>
    </submittedName>
</protein>
<reference evidence="2" key="1">
    <citation type="submission" date="2023-07" db="EMBL/GenBank/DDBJ databases">
        <title>Sequencing the genomes of 1000 actinobacteria strains.</title>
        <authorList>
            <person name="Klenk H.-P."/>
        </authorList>
    </citation>
    <scope>NUCLEOTIDE SEQUENCE</scope>
    <source>
        <strain evidence="2">DSM 45977</strain>
    </source>
</reference>
<dbReference type="Proteomes" id="UP001180845">
    <property type="component" value="Unassembled WGS sequence"/>
</dbReference>
<sequence length="118" mass="12644">MSTMPGSESAAPRTTGLRAMEHDELLEAAELIEQLAESSTRGQWQRRGLLATRPEIVARRADGSTEHVAEARAGSVRWISTLSPAIAPALAGWLRSAACQDGQLDPNALSLARELLGR</sequence>
<feature type="region of interest" description="Disordered" evidence="1">
    <location>
        <begin position="1"/>
        <end position="20"/>
    </location>
</feature>
<name>A0AAE3ZAQ3_9ACTN</name>
<dbReference type="AlphaFoldDB" id="A0AAE3ZAQ3"/>
<evidence type="ECO:0000313" key="3">
    <source>
        <dbReference type="Proteomes" id="UP001180845"/>
    </source>
</evidence>
<comment type="caution">
    <text evidence="2">The sequence shown here is derived from an EMBL/GenBank/DDBJ whole genome shotgun (WGS) entry which is preliminary data.</text>
</comment>
<dbReference type="RefSeq" id="WP_310268125.1">
    <property type="nucleotide sequence ID" value="NZ_JAVDXW010000001.1"/>
</dbReference>